<sequence>MGVYRFVFHEEQECSLQTILGSQGSFKINPTESFIGGNPEIRAYSGATLMQRKLAIETICKCTKSEDQVASRLHNVPPNLKELKAQLQQRNNIEASQGVRKIDARLRTTANIVGKNLKIFGAASSNGIAVKSAVNSQYNLQVCTFDESLGKKSYWTLRTLFRKFLIQLQKLFSDMFSWVYPKFKILIRAGTLARMTIHRKCVYNMIDDVIIMRNVQYSINYNNVQCKSFFINE</sequence>
<dbReference type="AlphaFoldDB" id="A0A0M8ZUD1"/>
<evidence type="ECO:0000313" key="2">
    <source>
        <dbReference type="Proteomes" id="UP000053105"/>
    </source>
</evidence>
<name>A0A0M8ZUD1_9HYME</name>
<evidence type="ECO:0000313" key="1">
    <source>
        <dbReference type="EMBL" id="KOX71325.1"/>
    </source>
</evidence>
<dbReference type="Proteomes" id="UP000053105">
    <property type="component" value="Unassembled WGS sequence"/>
</dbReference>
<reference evidence="1 2" key="1">
    <citation type="submission" date="2015-07" db="EMBL/GenBank/DDBJ databases">
        <title>The genome of Melipona quadrifasciata.</title>
        <authorList>
            <person name="Pan H."/>
            <person name="Kapheim K."/>
        </authorList>
    </citation>
    <scope>NUCLEOTIDE SEQUENCE [LARGE SCALE GENOMIC DNA]</scope>
    <source>
        <strain evidence="1">0111107301</strain>
        <tissue evidence="1">Whole body</tissue>
    </source>
</reference>
<dbReference type="EMBL" id="KQ435840">
    <property type="protein sequence ID" value="KOX71325.1"/>
    <property type="molecule type" value="Genomic_DNA"/>
</dbReference>
<protein>
    <submittedName>
        <fullName evidence="1">Uncharacterized protein</fullName>
    </submittedName>
</protein>
<proteinExistence type="predicted"/>
<gene>
    <name evidence="1" type="ORF">WN51_01598</name>
</gene>
<organism evidence="1 2">
    <name type="scientific">Melipona quadrifasciata</name>
    <dbReference type="NCBI Taxonomy" id="166423"/>
    <lineage>
        <taxon>Eukaryota</taxon>
        <taxon>Metazoa</taxon>
        <taxon>Ecdysozoa</taxon>
        <taxon>Arthropoda</taxon>
        <taxon>Hexapoda</taxon>
        <taxon>Insecta</taxon>
        <taxon>Pterygota</taxon>
        <taxon>Neoptera</taxon>
        <taxon>Endopterygota</taxon>
        <taxon>Hymenoptera</taxon>
        <taxon>Apocrita</taxon>
        <taxon>Aculeata</taxon>
        <taxon>Apoidea</taxon>
        <taxon>Anthophila</taxon>
        <taxon>Apidae</taxon>
        <taxon>Melipona</taxon>
    </lineage>
</organism>
<accession>A0A0M8ZUD1</accession>
<keyword evidence="2" id="KW-1185">Reference proteome</keyword>